<evidence type="ECO:0008006" key="3">
    <source>
        <dbReference type="Google" id="ProtNLM"/>
    </source>
</evidence>
<reference evidence="2" key="1">
    <citation type="journal article" date="2019" name="Int. J. Syst. Evol. Microbiol.">
        <title>The Global Catalogue of Microorganisms (GCM) 10K type strain sequencing project: providing services to taxonomists for standard genome sequencing and annotation.</title>
        <authorList>
            <consortium name="The Broad Institute Genomics Platform"/>
            <consortium name="The Broad Institute Genome Sequencing Center for Infectious Disease"/>
            <person name="Wu L."/>
            <person name="Ma J."/>
        </authorList>
    </citation>
    <scope>NUCLEOTIDE SEQUENCE [LARGE SCALE GENOMIC DNA]</scope>
    <source>
        <strain evidence="2">JCM 13006</strain>
    </source>
</reference>
<protein>
    <recommendedName>
        <fullName evidence="3">Secreted protein</fullName>
    </recommendedName>
</protein>
<dbReference type="Proteomes" id="UP001501752">
    <property type="component" value="Unassembled WGS sequence"/>
</dbReference>
<name>A0ABP9EHU7_9ACTN</name>
<organism evidence="1 2">
    <name type="scientific">Kitasatospora terrestris</name>
    <dbReference type="NCBI Taxonomy" id="258051"/>
    <lineage>
        <taxon>Bacteria</taxon>
        <taxon>Bacillati</taxon>
        <taxon>Actinomycetota</taxon>
        <taxon>Actinomycetes</taxon>
        <taxon>Kitasatosporales</taxon>
        <taxon>Streptomycetaceae</taxon>
        <taxon>Kitasatospora</taxon>
    </lineage>
</organism>
<evidence type="ECO:0000313" key="2">
    <source>
        <dbReference type="Proteomes" id="UP001501752"/>
    </source>
</evidence>
<keyword evidence="2" id="KW-1185">Reference proteome</keyword>
<evidence type="ECO:0000313" key="1">
    <source>
        <dbReference type="EMBL" id="GAA4876919.1"/>
    </source>
</evidence>
<proteinExistence type="predicted"/>
<comment type="caution">
    <text evidence="1">The sequence shown here is derived from an EMBL/GenBank/DDBJ whole genome shotgun (WGS) entry which is preliminary data.</text>
</comment>
<dbReference type="EMBL" id="BAABIS010000001">
    <property type="protein sequence ID" value="GAA4876919.1"/>
    <property type="molecule type" value="Genomic_DNA"/>
</dbReference>
<accession>A0ABP9EHU7</accession>
<gene>
    <name evidence="1" type="ORF">GCM10023235_65940</name>
</gene>
<sequence>MRIRVGGLRVVPMPVVVLLELTEPADAPLMLIAGEPPEPSEVHLVHAAPSDPEVPRDPGLVTVCGRDTALMLSDPWQPAGPNGRWWPPRWAGRICPTCDHGVRPG</sequence>